<sequence>MGRESNPRRARTRRRWAALGGGASLSLLMICGTGTFSAGPAVAFQPAAHDDAVTGALGDRFGRTTLSLLQRAVMSSDSKPYWSDGNAHCDDIDNLGYAHDYRVRDFEYATPENTRPDRPEEIKEFARYYFDFRTGRRAARGAADLQLLGCLQYGFDRVNLAVHLAGDLLDARGNPRPSVRRDVWCQEVRPVGSGAPAPRGATGAAPSAAGSAPAAASPEPRFTDQLKANPKCNVIEQFGRGLHAVQDFYAHSNWADSEITTDARDFPYRKRIGTPANPRGLKNTSVFPLFDYARLGVRPVDYAKVEREARPLPGEAGRRVDPWRYFPPRLTQKVRSGLTLPGDGRPYQVARFDQFRDQYLVAHGGRPPLGEPALRGLQSGCYTEQTIIGNRICDEERQIGHYGFGDREDTDWALSDRIGGLAKDSLLDTTDRAAANLRTGELPADREQAERAAANSNFANALKVATKDTARQWGYFTQRLRATYGATRAAAMIRVLTTD</sequence>
<proteinExistence type="predicted"/>
<organism evidence="2 3">
    <name type="scientific">Streptomyces pyxinae</name>
    <dbReference type="NCBI Taxonomy" id="2970734"/>
    <lineage>
        <taxon>Bacteria</taxon>
        <taxon>Bacillati</taxon>
        <taxon>Actinomycetota</taxon>
        <taxon>Actinomycetes</taxon>
        <taxon>Kitasatosporales</taxon>
        <taxon>Streptomycetaceae</taxon>
        <taxon>Streptomyces</taxon>
    </lineage>
</organism>
<feature type="region of interest" description="Disordered" evidence="1">
    <location>
        <begin position="194"/>
        <end position="225"/>
    </location>
</feature>
<protein>
    <submittedName>
        <fullName evidence="2">Uncharacterized protein</fullName>
    </submittedName>
</protein>
<evidence type="ECO:0000313" key="3">
    <source>
        <dbReference type="Proteomes" id="UP001431313"/>
    </source>
</evidence>
<accession>A0ABT2CDR5</accession>
<comment type="caution">
    <text evidence="2">The sequence shown here is derived from an EMBL/GenBank/DDBJ whole genome shotgun (WGS) entry which is preliminary data.</text>
</comment>
<dbReference type="RefSeq" id="WP_258786376.1">
    <property type="nucleotide sequence ID" value="NZ_JANUGQ010000004.1"/>
</dbReference>
<feature type="compositionally biased region" description="Low complexity" evidence="1">
    <location>
        <begin position="194"/>
        <end position="218"/>
    </location>
</feature>
<dbReference type="Proteomes" id="UP001431313">
    <property type="component" value="Unassembled WGS sequence"/>
</dbReference>
<dbReference type="EMBL" id="JANUGQ010000004">
    <property type="protein sequence ID" value="MCS0635555.1"/>
    <property type="molecule type" value="Genomic_DNA"/>
</dbReference>
<reference evidence="2" key="1">
    <citation type="submission" date="2022-08" db="EMBL/GenBank/DDBJ databases">
        <authorList>
            <person name="Somphong A."/>
            <person name="Phongsopitanun W."/>
        </authorList>
    </citation>
    <scope>NUCLEOTIDE SEQUENCE</scope>
    <source>
        <strain evidence="2">LP05-1</strain>
    </source>
</reference>
<name>A0ABT2CDR5_9ACTN</name>
<evidence type="ECO:0000256" key="1">
    <source>
        <dbReference type="SAM" id="MobiDB-lite"/>
    </source>
</evidence>
<evidence type="ECO:0000313" key="2">
    <source>
        <dbReference type="EMBL" id="MCS0635555.1"/>
    </source>
</evidence>
<keyword evidence="3" id="KW-1185">Reference proteome</keyword>
<gene>
    <name evidence="2" type="ORF">NX801_07755</name>
</gene>